<reference evidence="2 3" key="1">
    <citation type="journal article" date="2016" name="Nat. Commun.">
        <title>Thousands of microbial genomes shed light on interconnected biogeochemical processes in an aquifer system.</title>
        <authorList>
            <person name="Anantharaman K."/>
            <person name="Brown C.T."/>
            <person name="Hug L.A."/>
            <person name="Sharon I."/>
            <person name="Castelle C.J."/>
            <person name="Probst A.J."/>
            <person name="Thomas B.C."/>
            <person name="Singh A."/>
            <person name="Wilkins M.J."/>
            <person name="Karaoz U."/>
            <person name="Brodie E.L."/>
            <person name="Williams K.H."/>
            <person name="Hubbard S.S."/>
            <person name="Banfield J.F."/>
        </authorList>
    </citation>
    <scope>NUCLEOTIDE SEQUENCE [LARGE SCALE GENOMIC DNA]</scope>
</reference>
<gene>
    <name evidence="2" type="ORF">A2401_01710</name>
</gene>
<accession>A0A1G2JBS4</accession>
<dbReference type="InterPro" id="IPR007497">
    <property type="entry name" value="SIMPL/DUF541"/>
</dbReference>
<evidence type="ECO:0000313" key="2">
    <source>
        <dbReference type="EMBL" id="OGZ84502.1"/>
    </source>
</evidence>
<proteinExistence type="predicted"/>
<keyword evidence="1" id="KW-1133">Transmembrane helix</keyword>
<name>A0A1G2JBS4_9BACT</name>
<evidence type="ECO:0000313" key="3">
    <source>
        <dbReference type="Proteomes" id="UP000177751"/>
    </source>
</evidence>
<dbReference type="GO" id="GO:0006974">
    <property type="term" value="P:DNA damage response"/>
    <property type="evidence" value="ECO:0007669"/>
    <property type="project" value="TreeGrafter"/>
</dbReference>
<sequence>MEQETIKFLNKSLLLAGILIIGVLIFFTGQLVYQSKYLSIQNQNQVTFSGEGKVIVKPDTALVSFGVKTEAVKSVDAVNQNNQKMNEVIKAVKEAGVEDKDIQTTSYNLYPVYDYTERGTIFKGYSLEQNIQVKIRNLDKVNDVLDKATSRGANTIGQLSFTVDDMEKVKSEARAKAIEQARQKANSLAGQSGLNLGKLISVSEGYSPYPQPLYGMGGASNAMEKSIAPDIQPGQSEINVTVNLTYQVK</sequence>
<dbReference type="EMBL" id="MHPP01000015">
    <property type="protein sequence ID" value="OGZ84502.1"/>
    <property type="molecule type" value="Genomic_DNA"/>
</dbReference>
<dbReference type="Proteomes" id="UP000177751">
    <property type="component" value="Unassembled WGS sequence"/>
</dbReference>
<dbReference type="Gene3D" id="3.30.110.170">
    <property type="entry name" value="Protein of unknown function (DUF541), domain 1"/>
    <property type="match status" value="1"/>
</dbReference>
<evidence type="ECO:0008006" key="4">
    <source>
        <dbReference type="Google" id="ProtNLM"/>
    </source>
</evidence>
<dbReference type="InterPro" id="IPR052022">
    <property type="entry name" value="26kDa_periplasmic_antigen"/>
</dbReference>
<organism evidence="2 3">
    <name type="scientific">Candidatus Staskawiczbacteria bacterium RIFOXYC1_FULL_38_18</name>
    <dbReference type="NCBI Taxonomy" id="1802229"/>
    <lineage>
        <taxon>Bacteria</taxon>
        <taxon>Candidatus Staskawicziibacteriota</taxon>
    </lineage>
</organism>
<dbReference type="PANTHER" id="PTHR34387:SF1">
    <property type="entry name" value="PERIPLASMIC IMMUNOGENIC PROTEIN"/>
    <property type="match status" value="1"/>
</dbReference>
<evidence type="ECO:0000256" key="1">
    <source>
        <dbReference type="SAM" id="Phobius"/>
    </source>
</evidence>
<dbReference type="Gene3D" id="3.30.70.2970">
    <property type="entry name" value="Protein of unknown function (DUF541), domain 2"/>
    <property type="match status" value="1"/>
</dbReference>
<keyword evidence="1" id="KW-0472">Membrane</keyword>
<feature type="transmembrane region" description="Helical" evidence="1">
    <location>
        <begin position="12"/>
        <end position="33"/>
    </location>
</feature>
<comment type="caution">
    <text evidence="2">The sequence shown here is derived from an EMBL/GenBank/DDBJ whole genome shotgun (WGS) entry which is preliminary data.</text>
</comment>
<dbReference type="PANTHER" id="PTHR34387">
    <property type="entry name" value="SLR1258 PROTEIN"/>
    <property type="match status" value="1"/>
</dbReference>
<keyword evidence="1" id="KW-0812">Transmembrane</keyword>
<dbReference type="AlphaFoldDB" id="A0A1G2JBS4"/>
<dbReference type="Pfam" id="PF04402">
    <property type="entry name" value="SIMPL"/>
    <property type="match status" value="1"/>
</dbReference>
<dbReference type="STRING" id="1802229.A2401_01710"/>
<protein>
    <recommendedName>
        <fullName evidence="4">SIMPL domain-containing protein</fullName>
    </recommendedName>
</protein>